<dbReference type="Gene3D" id="2.60.120.320">
    <property type="entry name" value="Thiamin pyrophosphokinase, thiamin-binding domain"/>
    <property type="match status" value="1"/>
</dbReference>
<dbReference type="GO" id="GO:0030975">
    <property type="term" value="F:thiamine binding"/>
    <property type="evidence" value="ECO:0007669"/>
    <property type="project" value="InterPro"/>
</dbReference>
<reference evidence="2" key="1">
    <citation type="submission" date="2021-02" db="EMBL/GenBank/DDBJ databases">
        <authorList>
            <person name="Dougan E. K."/>
            <person name="Rhodes N."/>
            <person name="Thang M."/>
            <person name="Chan C."/>
        </authorList>
    </citation>
    <scope>NUCLEOTIDE SEQUENCE</scope>
</reference>
<dbReference type="GO" id="GO:0009229">
    <property type="term" value="P:thiamine diphosphate biosynthetic process"/>
    <property type="evidence" value="ECO:0007669"/>
    <property type="project" value="InterPro"/>
</dbReference>
<accession>A0A812Q9C5</accession>
<proteinExistence type="predicted"/>
<dbReference type="OrthoDB" id="25149at2759"/>
<keyword evidence="3" id="KW-1185">Reference proteome</keyword>
<gene>
    <name evidence="2" type="primary">TPK1</name>
    <name evidence="2" type="ORF">SNEC2469_LOCUS10345</name>
</gene>
<evidence type="ECO:0000313" key="3">
    <source>
        <dbReference type="Proteomes" id="UP000601435"/>
    </source>
</evidence>
<dbReference type="AlphaFoldDB" id="A0A812Q9C5"/>
<dbReference type="InterPro" id="IPR007373">
    <property type="entry name" value="Thiamin_PyroPKinase_B1-bd"/>
</dbReference>
<feature type="domain" description="Thiamin pyrophosphokinase thiamin-binding" evidence="1">
    <location>
        <begin position="1"/>
        <end position="60"/>
    </location>
</feature>
<feature type="non-terminal residue" evidence="2">
    <location>
        <position position="1"/>
    </location>
</feature>
<dbReference type="Pfam" id="PF04265">
    <property type="entry name" value="TPK_B1_binding"/>
    <property type="match status" value="1"/>
</dbReference>
<evidence type="ECO:0000313" key="2">
    <source>
        <dbReference type="EMBL" id="CAE7382198.1"/>
    </source>
</evidence>
<dbReference type="SUPFAM" id="SSF63862">
    <property type="entry name" value="Thiamin pyrophosphokinase, substrate-binding domain"/>
    <property type="match status" value="1"/>
</dbReference>
<protein>
    <submittedName>
        <fullName evidence="2">TPK1 protein</fullName>
    </submittedName>
</protein>
<comment type="caution">
    <text evidence="2">The sequence shown here is derived from an EMBL/GenBank/DDBJ whole genome shotgun (WGS) entry which is preliminary data.</text>
</comment>
<sequence>GRHRLGGFAAPPSSCGLVPLGGPVKASTKGLQWDVEDADLEWGGLISTSNCLDSNGDGFV</sequence>
<dbReference type="EMBL" id="CAJNJA010016498">
    <property type="protein sequence ID" value="CAE7382198.1"/>
    <property type="molecule type" value="Genomic_DNA"/>
</dbReference>
<name>A0A812Q9C5_9DINO</name>
<dbReference type="SMART" id="SM00983">
    <property type="entry name" value="TPK_B1_binding"/>
    <property type="match status" value="1"/>
</dbReference>
<feature type="non-terminal residue" evidence="2">
    <location>
        <position position="60"/>
    </location>
</feature>
<dbReference type="Proteomes" id="UP000601435">
    <property type="component" value="Unassembled WGS sequence"/>
</dbReference>
<dbReference type="InterPro" id="IPR036371">
    <property type="entry name" value="TPK_B1-bd_sf"/>
</dbReference>
<organism evidence="2 3">
    <name type="scientific">Symbiodinium necroappetens</name>
    <dbReference type="NCBI Taxonomy" id="1628268"/>
    <lineage>
        <taxon>Eukaryota</taxon>
        <taxon>Sar</taxon>
        <taxon>Alveolata</taxon>
        <taxon>Dinophyceae</taxon>
        <taxon>Suessiales</taxon>
        <taxon>Symbiodiniaceae</taxon>
        <taxon>Symbiodinium</taxon>
    </lineage>
</organism>
<evidence type="ECO:0000259" key="1">
    <source>
        <dbReference type="SMART" id="SM00983"/>
    </source>
</evidence>